<gene>
    <name evidence="2" type="primary">BPS1</name>
    <name evidence="2" type="ORF">SDJN03_00233</name>
</gene>
<dbReference type="PANTHER" id="PTHR31509">
    <property type="entry name" value="BPS1-LIKE PROTEIN"/>
    <property type="match status" value="1"/>
</dbReference>
<dbReference type="AlphaFoldDB" id="A0AAV6P4E8"/>
<feature type="coiled-coil region" evidence="1">
    <location>
        <begin position="275"/>
        <end position="302"/>
    </location>
</feature>
<name>A0AAV6P4E8_9ROSI</name>
<accession>A0AAV6P4E8</accession>
<dbReference type="EMBL" id="JAGKQH010000001">
    <property type="protein sequence ID" value="KAG6606891.1"/>
    <property type="molecule type" value="Genomic_DNA"/>
</dbReference>
<reference evidence="2 3" key="1">
    <citation type="journal article" date="2021" name="Hortic Res">
        <title>The domestication of Cucurbita argyrosperma as revealed by the genome of its wild relative.</title>
        <authorList>
            <person name="Barrera-Redondo J."/>
            <person name="Sanchez-de la Vega G."/>
            <person name="Aguirre-Liguori J.A."/>
            <person name="Castellanos-Morales G."/>
            <person name="Gutierrez-Guerrero Y.T."/>
            <person name="Aguirre-Dugua X."/>
            <person name="Aguirre-Planter E."/>
            <person name="Tenaillon M.I."/>
            <person name="Lira-Saade R."/>
            <person name="Eguiarte L.E."/>
        </authorList>
    </citation>
    <scope>NUCLEOTIDE SEQUENCE [LARGE SCALE GENOMIC DNA]</scope>
    <source>
        <strain evidence="2">JBR-2021</strain>
    </source>
</reference>
<evidence type="ECO:0000313" key="2">
    <source>
        <dbReference type="EMBL" id="KAG6606891.1"/>
    </source>
</evidence>
<organism evidence="2 3">
    <name type="scientific">Cucurbita argyrosperma subsp. sororia</name>
    <dbReference type="NCBI Taxonomy" id="37648"/>
    <lineage>
        <taxon>Eukaryota</taxon>
        <taxon>Viridiplantae</taxon>
        <taxon>Streptophyta</taxon>
        <taxon>Embryophyta</taxon>
        <taxon>Tracheophyta</taxon>
        <taxon>Spermatophyta</taxon>
        <taxon>Magnoliopsida</taxon>
        <taxon>eudicotyledons</taxon>
        <taxon>Gunneridae</taxon>
        <taxon>Pentapetalae</taxon>
        <taxon>rosids</taxon>
        <taxon>fabids</taxon>
        <taxon>Cucurbitales</taxon>
        <taxon>Cucurbitaceae</taxon>
        <taxon>Cucurbiteae</taxon>
        <taxon>Cucurbita</taxon>
    </lineage>
</organism>
<keyword evidence="3" id="KW-1185">Reference proteome</keyword>
<comment type="caution">
    <text evidence="2">The sequence shown here is derived from an EMBL/GenBank/DDBJ whole genome shotgun (WGS) entry which is preliminary data.</text>
</comment>
<evidence type="ECO:0000256" key="1">
    <source>
        <dbReference type="SAM" id="Coils"/>
    </source>
</evidence>
<evidence type="ECO:0000313" key="3">
    <source>
        <dbReference type="Proteomes" id="UP000685013"/>
    </source>
</evidence>
<dbReference type="Proteomes" id="UP000685013">
    <property type="component" value="Chromosome 1"/>
</dbReference>
<feature type="non-terminal residue" evidence="2">
    <location>
        <position position="1"/>
    </location>
</feature>
<sequence length="326" mass="36834">MQRLRILIWIRKWVSLSMECGDDKKWKLFSKLEDHHHHRHHESEAALSLAIQGFLSAISISLSDLGFDSNKSTSEIISFPWINRCFQLLRIQHRAFAKLIVEIDYPVRKHEASSGEGFFQYTLRLLELLNSISSCIADLSQARLRLSHALSLVESSPSSAIDRLKPIGTSSFKNSSIKGEIGEISVEVKNSEKESVVNRALTIMKQIGSWVCGLVISGLSGEVEVFMEMRRSTGKLGVSALDRLDFTVHKAICESGARLKEVQEVNDAVELLAASMADRKRAEDLQKKLAVLEKETDDFKKEVDSLFSDVLEERTKLLDSLRRTYQ</sequence>
<protein>
    <submittedName>
        <fullName evidence="2">Protein BPS1, chloroplastic</fullName>
    </submittedName>
</protein>
<keyword evidence="1" id="KW-0175">Coiled coil</keyword>
<proteinExistence type="predicted"/>